<comment type="caution">
    <text evidence="7">The sequence shown here is derived from an EMBL/GenBank/DDBJ whole genome shotgun (WGS) entry which is preliminary data.</text>
</comment>
<feature type="binding site" evidence="4">
    <location>
        <position position="126"/>
    </location>
    <ligand>
        <name>substrate</name>
    </ligand>
</feature>
<keyword evidence="8" id="KW-1185">Reference proteome</keyword>
<evidence type="ECO:0000259" key="6">
    <source>
        <dbReference type="Pfam" id="PF03328"/>
    </source>
</evidence>
<gene>
    <name evidence="7" type="ORF">GCM10011608_44600</name>
</gene>
<dbReference type="GO" id="GO:0016829">
    <property type="term" value="F:lyase activity"/>
    <property type="evidence" value="ECO:0007669"/>
    <property type="project" value="UniProtKB-KW"/>
</dbReference>
<keyword evidence="2 5" id="KW-0479">Metal-binding</keyword>
<dbReference type="InterPro" id="IPR015813">
    <property type="entry name" value="Pyrv/PenolPyrv_kinase-like_dom"/>
</dbReference>
<proteinExistence type="predicted"/>
<dbReference type="SUPFAM" id="SSF51621">
    <property type="entry name" value="Phosphoenolpyruvate/pyruvate domain"/>
    <property type="match status" value="1"/>
</dbReference>
<evidence type="ECO:0000313" key="7">
    <source>
        <dbReference type="EMBL" id="GGM54775.1"/>
    </source>
</evidence>
<keyword evidence="7" id="KW-0456">Lyase</keyword>
<evidence type="ECO:0000256" key="1">
    <source>
        <dbReference type="ARBA" id="ARBA00001946"/>
    </source>
</evidence>
<evidence type="ECO:0000313" key="8">
    <source>
        <dbReference type="Proteomes" id="UP000608890"/>
    </source>
</evidence>
<evidence type="ECO:0000256" key="3">
    <source>
        <dbReference type="ARBA" id="ARBA00022842"/>
    </source>
</evidence>
<dbReference type="PIRSF" id="PIRSF015582">
    <property type="entry name" value="Cit_lyase_B"/>
    <property type="match status" value="1"/>
</dbReference>
<feature type="binding site" evidence="4">
    <location>
        <position position="70"/>
    </location>
    <ligand>
        <name>substrate</name>
    </ligand>
</feature>
<sequence length="287" mass="30284">MSVTDLPRTYLYVPGNAPEKLDKALDRGADALIVDLEDAVPVAEKDPALAAVQDWLRAQPTDLRTELWVRINGGNRRSGEVAALAGIPTLRGLALAKVESAQDVREVADQLASLGDHDSVLMPLVESAVAMLQVAAIAAGPRVHQMQIGEVDLAGDTGLEPGQDEAELAGIRMMVVLASAAAGINPPVGPVSRITKDAKALAESTRRVRRQGFLGRACIHPAQVPVVHEVFTPSREEAEEARTVISRLAAAEAEGSGVLLDDQGRLVDGAVLRNAHKILALAARAEP</sequence>
<dbReference type="EMBL" id="BMNB01000024">
    <property type="protein sequence ID" value="GGM54775.1"/>
    <property type="molecule type" value="Genomic_DNA"/>
</dbReference>
<dbReference type="GO" id="GO:0000287">
    <property type="term" value="F:magnesium ion binding"/>
    <property type="evidence" value="ECO:0007669"/>
    <property type="project" value="TreeGrafter"/>
</dbReference>
<organism evidence="7 8">
    <name type="scientific">Micromonospora sonchi</name>
    <dbReference type="NCBI Taxonomy" id="1763543"/>
    <lineage>
        <taxon>Bacteria</taxon>
        <taxon>Bacillati</taxon>
        <taxon>Actinomycetota</taxon>
        <taxon>Actinomycetes</taxon>
        <taxon>Micromonosporales</taxon>
        <taxon>Micromonosporaceae</taxon>
        <taxon>Micromonospora</taxon>
    </lineage>
</organism>
<dbReference type="PANTHER" id="PTHR32308">
    <property type="entry name" value="LYASE BETA SUBUNIT, PUTATIVE (AFU_ORTHOLOGUE AFUA_4G13030)-RELATED"/>
    <property type="match status" value="1"/>
</dbReference>
<reference evidence="7" key="1">
    <citation type="journal article" date="2014" name="Int. J. Syst. Evol. Microbiol.">
        <title>Complete genome sequence of Corynebacterium casei LMG S-19264T (=DSM 44701T), isolated from a smear-ripened cheese.</title>
        <authorList>
            <consortium name="US DOE Joint Genome Institute (JGI-PGF)"/>
            <person name="Walter F."/>
            <person name="Albersmeier A."/>
            <person name="Kalinowski J."/>
            <person name="Ruckert C."/>
        </authorList>
    </citation>
    <scope>NUCLEOTIDE SEQUENCE</scope>
    <source>
        <strain evidence="7">CGMCC 4.7312</strain>
    </source>
</reference>
<evidence type="ECO:0000256" key="2">
    <source>
        <dbReference type="ARBA" id="ARBA00022723"/>
    </source>
</evidence>
<feature type="binding site" evidence="5">
    <location>
        <position position="126"/>
    </location>
    <ligand>
        <name>Mg(2+)</name>
        <dbReference type="ChEBI" id="CHEBI:18420"/>
    </ligand>
</feature>
<reference evidence="7" key="2">
    <citation type="submission" date="2020-09" db="EMBL/GenBank/DDBJ databases">
        <authorList>
            <person name="Sun Q."/>
            <person name="Zhou Y."/>
        </authorList>
    </citation>
    <scope>NUCLEOTIDE SEQUENCE</scope>
    <source>
        <strain evidence="7">CGMCC 4.7312</strain>
    </source>
</reference>
<feature type="domain" description="HpcH/HpaI aldolase/citrate lyase" evidence="6">
    <location>
        <begin position="8"/>
        <end position="221"/>
    </location>
</feature>
<dbReference type="RefSeq" id="WP_189047459.1">
    <property type="nucleotide sequence ID" value="NZ_BMNB01000024.1"/>
</dbReference>
<name>A0A917U3K3_9ACTN</name>
<keyword evidence="3 5" id="KW-0460">Magnesium</keyword>
<dbReference type="InterPro" id="IPR005000">
    <property type="entry name" value="Aldolase/citrate-lyase_domain"/>
</dbReference>
<dbReference type="Gene3D" id="3.20.20.60">
    <property type="entry name" value="Phosphoenolpyruvate-binding domains"/>
    <property type="match status" value="1"/>
</dbReference>
<accession>A0A917U3K3</accession>
<feature type="binding site" evidence="5">
    <location>
        <position position="152"/>
    </location>
    <ligand>
        <name>Mg(2+)</name>
        <dbReference type="ChEBI" id="CHEBI:18420"/>
    </ligand>
</feature>
<dbReference type="GO" id="GO:0006107">
    <property type="term" value="P:oxaloacetate metabolic process"/>
    <property type="evidence" value="ECO:0007669"/>
    <property type="project" value="TreeGrafter"/>
</dbReference>
<evidence type="ECO:0000256" key="4">
    <source>
        <dbReference type="PIRSR" id="PIRSR015582-1"/>
    </source>
</evidence>
<dbReference type="InterPro" id="IPR011206">
    <property type="entry name" value="Citrate_lyase_beta/mcl1/mcl2"/>
</dbReference>
<dbReference type="Proteomes" id="UP000608890">
    <property type="component" value="Unassembled WGS sequence"/>
</dbReference>
<comment type="cofactor">
    <cofactor evidence="1">
        <name>Mg(2+)</name>
        <dbReference type="ChEBI" id="CHEBI:18420"/>
    </cofactor>
</comment>
<dbReference type="InterPro" id="IPR040442">
    <property type="entry name" value="Pyrv_kinase-like_dom_sf"/>
</dbReference>
<protein>
    <submittedName>
        <fullName evidence="7">CoA ester lyase</fullName>
    </submittedName>
</protein>
<dbReference type="PANTHER" id="PTHR32308:SF10">
    <property type="entry name" value="CITRATE LYASE SUBUNIT BETA"/>
    <property type="match status" value="1"/>
</dbReference>
<evidence type="ECO:0000256" key="5">
    <source>
        <dbReference type="PIRSR" id="PIRSR015582-2"/>
    </source>
</evidence>
<dbReference type="AlphaFoldDB" id="A0A917U3K3"/>
<dbReference type="Pfam" id="PF03328">
    <property type="entry name" value="HpcH_HpaI"/>
    <property type="match status" value="1"/>
</dbReference>